<comment type="subcellular location">
    <subcellularLocation>
        <location evidence="1">Membrane</location>
        <topology evidence="1">Multi-pass membrane protein</topology>
    </subcellularLocation>
</comment>
<feature type="transmembrane region" description="Helical" evidence="6">
    <location>
        <begin position="300"/>
        <end position="317"/>
    </location>
</feature>
<dbReference type="OrthoDB" id="2962993at2759"/>
<dbReference type="PANTHER" id="PTHR43791">
    <property type="entry name" value="PERMEASE-RELATED"/>
    <property type="match status" value="1"/>
</dbReference>
<feature type="transmembrane region" description="Helical" evidence="6">
    <location>
        <begin position="155"/>
        <end position="179"/>
    </location>
</feature>
<comment type="caution">
    <text evidence="8">The sequence shown here is derived from an EMBL/GenBank/DDBJ whole genome shotgun (WGS) entry which is preliminary data.</text>
</comment>
<gene>
    <name evidence="8" type="ORF">B9Z65_6844</name>
</gene>
<evidence type="ECO:0000256" key="2">
    <source>
        <dbReference type="ARBA" id="ARBA00022448"/>
    </source>
</evidence>
<evidence type="ECO:0000313" key="8">
    <source>
        <dbReference type="EMBL" id="PSK42890.1"/>
    </source>
</evidence>
<dbReference type="Gene3D" id="1.20.1250.20">
    <property type="entry name" value="MFS general substrate transporter like domains"/>
    <property type="match status" value="2"/>
</dbReference>
<dbReference type="InterPro" id="IPR020846">
    <property type="entry name" value="MFS_dom"/>
</dbReference>
<evidence type="ECO:0000256" key="6">
    <source>
        <dbReference type="SAM" id="Phobius"/>
    </source>
</evidence>
<dbReference type="GO" id="GO:0016020">
    <property type="term" value="C:membrane"/>
    <property type="evidence" value="ECO:0007669"/>
    <property type="project" value="UniProtKB-SubCell"/>
</dbReference>
<evidence type="ECO:0000256" key="4">
    <source>
        <dbReference type="ARBA" id="ARBA00022989"/>
    </source>
</evidence>
<evidence type="ECO:0000256" key="1">
    <source>
        <dbReference type="ARBA" id="ARBA00004141"/>
    </source>
</evidence>
<feature type="transmembrane region" description="Helical" evidence="6">
    <location>
        <begin position="428"/>
        <end position="449"/>
    </location>
</feature>
<organism evidence="8 9">
    <name type="scientific">Elsinoe australis</name>
    <dbReference type="NCBI Taxonomy" id="40998"/>
    <lineage>
        <taxon>Eukaryota</taxon>
        <taxon>Fungi</taxon>
        <taxon>Dikarya</taxon>
        <taxon>Ascomycota</taxon>
        <taxon>Pezizomycotina</taxon>
        <taxon>Dothideomycetes</taxon>
        <taxon>Dothideomycetidae</taxon>
        <taxon>Myriangiales</taxon>
        <taxon>Elsinoaceae</taxon>
        <taxon>Elsinoe</taxon>
    </lineage>
</organism>
<name>A0A2P7Z3U7_9PEZI</name>
<protein>
    <recommendedName>
        <fullName evidence="7">Major facilitator superfamily (MFS) profile domain-containing protein</fullName>
    </recommendedName>
</protein>
<dbReference type="SUPFAM" id="SSF103473">
    <property type="entry name" value="MFS general substrate transporter"/>
    <property type="match status" value="1"/>
</dbReference>
<feature type="transmembrane region" description="Helical" evidence="6">
    <location>
        <begin position="366"/>
        <end position="385"/>
    </location>
</feature>
<sequence>MHNPLPDKNDGASLTSVAKDLEKVDVYEHNKYANIGLSAEEADFFDNFPEAEKQAMIRKIDFRLVPVLAVLYLFAHIDRANIGNAKIEGMTEDLGMSGIQYNIALSIFFIPYILLEVPSNIVLKKFKRPSHYIGILVLSWGIIMTLTGIVKNFAGLMICRVLLGVAEAGFFPGAVYLITHWYAQRQVQTRLALFYCASALSGAFSGLLAFAIAKMDGIGGRPGWAWIFLLEGIVTLIVGVLCFFIMPDTPELSGKWLDANEQRYLMLQNAIKNAGRASSDEKADKFKWTYLKDLFTDYKVYLQAWILFTASVCAYGLKFTMPSITKSMGYTSSQAQLMTIPPYVAGAISAVGLSKLSDKVQWRAPFIFGQMAVVTLGFAMLVPLAPHITKQIPACYIAVMLICIGQYPTNPAGSAWISSNLAGETKRAMGIALNIALGNCGGIVGSYIFLDDEKPGYPTGFGIGLAFAAFTLFSTCVLEWSYWRINKQRAALDEDEVRAKYTEEELQRLGDKSPLFKYKL</sequence>
<dbReference type="Proteomes" id="UP000243723">
    <property type="component" value="Unassembled WGS sequence"/>
</dbReference>
<feature type="transmembrane region" description="Helical" evidence="6">
    <location>
        <begin position="60"/>
        <end position="77"/>
    </location>
</feature>
<dbReference type="InterPro" id="IPR036259">
    <property type="entry name" value="MFS_trans_sf"/>
</dbReference>
<feature type="transmembrane region" description="Helical" evidence="6">
    <location>
        <begin position="391"/>
        <end position="407"/>
    </location>
</feature>
<keyword evidence="5 6" id="KW-0472">Membrane</keyword>
<dbReference type="PROSITE" id="PS50850">
    <property type="entry name" value="MFS"/>
    <property type="match status" value="1"/>
</dbReference>
<evidence type="ECO:0000259" key="7">
    <source>
        <dbReference type="PROSITE" id="PS50850"/>
    </source>
</evidence>
<keyword evidence="9" id="KW-1185">Reference proteome</keyword>
<evidence type="ECO:0000313" key="9">
    <source>
        <dbReference type="Proteomes" id="UP000243723"/>
    </source>
</evidence>
<dbReference type="FunFam" id="1.20.1250.20:FF:000034">
    <property type="entry name" value="MFS general substrate transporter"/>
    <property type="match status" value="1"/>
</dbReference>
<evidence type="ECO:0000256" key="3">
    <source>
        <dbReference type="ARBA" id="ARBA00022692"/>
    </source>
</evidence>
<feature type="transmembrane region" description="Helical" evidence="6">
    <location>
        <begin position="461"/>
        <end position="482"/>
    </location>
</feature>
<feature type="transmembrane region" description="Helical" evidence="6">
    <location>
        <begin position="97"/>
        <end position="117"/>
    </location>
</feature>
<keyword evidence="2" id="KW-0813">Transport</keyword>
<dbReference type="FunFam" id="1.20.1250.20:FF:000013">
    <property type="entry name" value="MFS general substrate transporter"/>
    <property type="match status" value="1"/>
</dbReference>
<evidence type="ECO:0000256" key="5">
    <source>
        <dbReference type="ARBA" id="ARBA00023136"/>
    </source>
</evidence>
<feature type="transmembrane region" description="Helical" evidence="6">
    <location>
        <begin position="129"/>
        <end position="149"/>
    </location>
</feature>
<dbReference type="PANTHER" id="PTHR43791:SF54">
    <property type="entry name" value="MAJOR FACILITATOR SUPERFAMILY (MFS) PROFILE DOMAIN-CONTAINING PROTEIN-RELATED"/>
    <property type="match status" value="1"/>
</dbReference>
<reference evidence="8 9" key="1">
    <citation type="submission" date="2017-05" db="EMBL/GenBank/DDBJ databases">
        <title>Draft genome sequence of Elsinoe australis.</title>
        <authorList>
            <person name="Cheng Q."/>
        </authorList>
    </citation>
    <scope>NUCLEOTIDE SEQUENCE [LARGE SCALE GENOMIC DNA]</scope>
    <source>
        <strain evidence="8 9">NL1</strain>
    </source>
</reference>
<keyword evidence="3 6" id="KW-0812">Transmembrane</keyword>
<feature type="transmembrane region" description="Helical" evidence="6">
    <location>
        <begin position="224"/>
        <end position="246"/>
    </location>
</feature>
<proteinExistence type="predicted"/>
<dbReference type="Pfam" id="PF07690">
    <property type="entry name" value="MFS_1"/>
    <property type="match status" value="1"/>
</dbReference>
<feature type="transmembrane region" description="Helical" evidence="6">
    <location>
        <begin position="191"/>
        <end position="212"/>
    </location>
</feature>
<feature type="transmembrane region" description="Helical" evidence="6">
    <location>
        <begin position="337"/>
        <end position="354"/>
    </location>
</feature>
<accession>A0A2P7Z3U7</accession>
<dbReference type="AlphaFoldDB" id="A0A2P7Z3U7"/>
<dbReference type="InterPro" id="IPR011701">
    <property type="entry name" value="MFS"/>
</dbReference>
<dbReference type="EMBL" id="NHZQ01000331">
    <property type="protein sequence ID" value="PSK42890.1"/>
    <property type="molecule type" value="Genomic_DNA"/>
</dbReference>
<feature type="domain" description="Major facilitator superfamily (MFS) profile" evidence="7">
    <location>
        <begin position="64"/>
        <end position="489"/>
    </location>
</feature>
<keyword evidence="4 6" id="KW-1133">Transmembrane helix</keyword>
<dbReference type="GO" id="GO:0022857">
    <property type="term" value="F:transmembrane transporter activity"/>
    <property type="evidence" value="ECO:0007669"/>
    <property type="project" value="InterPro"/>
</dbReference>